<dbReference type="PANTHER" id="PTHR19353:SF19">
    <property type="entry name" value="DELTA(5) FATTY ACID DESATURASE C-RELATED"/>
    <property type="match status" value="1"/>
</dbReference>
<reference evidence="7" key="1">
    <citation type="submission" date="2018-04" db="EMBL/GenBank/DDBJ databases">
        <authorList>
            <person name="Cornet L."/>
        </authorList>
    </citation>
    <scope>NUCLEOTIDE SEQUENCE [LARGE SCALE GENOMIC DNA]</scope>
</reference>
<keyword evidence="4" id="KW-0812">Transmembrane</keyword>
<dbReference type="GO" id="GO:0016717">
    <property type="term" value="F:oxidoreductase activity, acting on paired donors, with oxidation of a pair of donors resulting in the reduction of molecular oxygen to two molecules of water"/>
    <property type="evidence" value="ECO:0007669"/>
    <property type="project" value="TreeGrafter"/>
</dbReference>
<proteinExistence type="inferred from homology"/>
<name>A0A2W4W3S2_9CYAN</name>
<dbReference type="PANTHER" id="PTHR19353">
    <property type="entry name" value="FATTY ACID DESATURASE 2"/>
    <property type="match status" value="1"/>
</dbReference>
<comment type="cofactor">
    <cofactor evidence="1">
        <name>Fe(2+)</name>
        <dbReference type="ChEBI" id="CHEBI:29033"/>
    </cofactor>
</comment>
<dbReference type="EMBL" id="QBMN01000090">
    <property type="protein sequence ID" value="PZO39296.1"/>
    <property type="molecule type" value="Genomic_DNA"/>
</dbReference>
<dbReference type="InterPro" id="IPR012171">
    <property type="entry name" value="Fatty_acid_desaturase"/>
</dbReference>
<dbReference type="GO" id="GO:0008610">
    <property type="term" value="P:lipid biosynthetic process"/>
    <property type="evidence" value="ECO:0007669"/>
    <property type="project" value="UniProtKB-ARBA"/>
</dbReference>
<dbReference type="Proteomes" id="UP000249081">
    <property type="component" value="Unassembled WGS sequence"/>
</dbReference>
<comment type="similarity">
    <text evidence="2">Belongs to the fatty acid desaturase type 2 family.</text>
</comment>
<evidence type="ECO:0000256" key="2">
    <source>
        <dbReference type="ARBA" id="ARBA00008749"/>
    </source>
</evidence>
<feature type="transmembrane region" description="Helical" evidence="4">
    <location>
        <begin position="169"/>
        <end position="188"/>
    </location>
</feature>
<protein>
    <submittedName>
        <fullName evidence="6">Beta-carotene ketolase</fullName>
    </submittedName>
</protein>
<evidence type="ECO:0000313" key="6">
    <source>
        <dbReference type="EMBL" id="PZO39296.1"/>
    </source>
</evidence>
<dbReference type="GO" id="GO:0016020">
    <property type="term" value="C:membrane"/>
    <property type="evidence" value="ECO:0007669"/>
    <property type="project" value="TreeGrafter"/>
</dbReference>
<dbReference type="AlphaFoldDB" id="A0A2W4W3S2"/>
<evidence type="ECO:0000256" key="3">
    <source>
        <dbReference type="ARBA" id="ARBA00023004"/>
    </source>
</evidence>
<feature type="transmembrane region" description="Helical" evidence="4">
    <location>
        <begin position="108"/>
        <end position="125"/>
    </location>
</feature>
<keyword evidence="4" id="KW-1133">Transmembrane helix</keyword>
<feature type="transmembrane region" description="Helical" evidence="4">
    <location>
        <begin position="41"/>
        <end position="61"/>
    </location>
</feature>
<evidence type="ECO:0000256" key="1">
    <source>
        <dbReference type="ARBA" id="ARBA00001954"/>
    </source>
</evidence>
<feature type="transmembrane region" description="Helical" evidence="4">
    <location>
        <begin position="68"/>
        <end position="88"/>
    </location>
</feature>
<keyword evidence="4" id="KW-0472">Membrane</keyword>
<evidence type="ECO:0000313" key="7">
    <source>
        <dbReference type="Proteomes" id="UP000249081"/>
    </source>
</evidence>
<comment type="caution">
    <text evidence="6">The sequence shown here is derived from an EMBL/GenBank/DDBJ whole genome shotgun (WGS) entry which is preliminary data.</text>
</comment>
<dbReference type="Pfam" id="PF00487">
    <property type="entry name" value="FA_desaturase"/>
    <property type="match status" value="1"/>
</dbReference>
<feature type="transmembrane region" description="Helical" evidence="4">
    <location>
        <begin position="194"/>
        <end position="215"/>
    </location>
</feature>
<reference evidence="6 7" key="2">
    <citation type="submission" date="2018-06" db="EMBL/GenBank/DDBJ databases">
        <title>Metagenomic assembly of (sub)arctic Cyanobacteria and their associated microbiome from non-axenic cultures.</title>
        <authorList>
            <person name="Baurain D."/>
        </authorList>
    </citation>
    <scope>NUCLEOTIDE SEQUENCE [LARGE SCALE GENOMIC DNA]</scope>
    <source>
        <strain evidence="6">ULC041bin1</strain>
    </source>
</reference>
<gene>
    <name evidence="6" type="ORF">DCF17_13390</name>
</gene>
<dbReference type="InterPro" id="IPR005804">
    <property type="entry name" value="FA_desaturase_dom"/>
</dbReference>
<organism evidence="6 7">
    <name type="scientific">Shackletoniella antarctica</name>
    <dbReference type="NCBI Taxonomy" id="268115"/>
    <lineage>
        <taxon>Bacteria</taxon>
        <taxon>Bacillati</taxon>
        <taxon>Cyanobacteriota</taxon>
        <taxon>Cyanophyceae</taxon>
        <taxon>Oculatellales</taxon>
        <taxon>Oculatellaceae</taxon>
        <taxon>Shackletoniella</taxon>
    </lineage>
</organism>
<evidence type="ECO:0000256" key="4">
    <source>
        <dbReference type="SAM" id="Phobius"/>
    </source>
</evidence>
<accession>A0A2W4W3S2</accession>
<keyword evidence="3" id="KW-0408">Iron</keyword>
<feature type="domain" description="Fatty acid desaturase" evidence="5">
    <location>
        <begin position="70"/>
        <end position="266"/>
    </location>
</feature>
<sequence>MKLKGGWGQSQSLAELTEKQKYCLTRLIYVRHSSNPAPTGVLVALVIIALWASSLVAFLYVDIAQLGFLWILPAVLGRTYIQTGLFIVAHDAIHGSVMPSDRRLNHGIGRLAVTLYALLSYRKLFLNHWKHHRYPGQAKDPDFHDGTHRNFLLWYWRFMDGYMNDKERIVMLFKMIAIFLVASFGLHISVTNMFLFWFLPIVLSSTQLFFFGTYLPHRSESGGGDHHAVSSNYPIFLSLLTCYHFGYHWEHHEYPDIPWYGLPSVRQS</sequence>
<evidence type="ECO:0000259" key="5">
    <source>
        <dbReference type="Pfam" id="PF00487"/>
    </source>
</evidence>